<dbReference type="InterPro" id="IPR013078">
    <property type="entry name" value="His_Pase_superF_clade-1"/>
</dbReference>
<dbReference type="InterPro" id="IPR029033">
    <property type="entry name" value="His_PPase_superfam"/>
</dbReference>
<dbReference type="OrthoDB" id="5296884at2"/>
<reference evidence="1 2" key="1">
    <citation type="submission" date="2019-03" db="EMBL/GenBank/DDBJ databases">
        <title>Genomic Encyclopedia of Type Strains, Phase IV (KMG-IV): sequencing the most valuable type-strain genomes for metagenomic binning, comparative biology and taxonomic classification.</title>
        <authorList>
            <person name="Goeker M."/>
        </authorList>
    </citation>
    <scope>NUCLEOTIDE SEQUENCE [LARGE SCALE GENOMIC DNA]</scope>
    <source>
        <strain evidence="1 2">DSM 25082</strain>
    </source>
</reference>
<organism evidence="1 2">
    <name type="scientific">Roseateles asaccharophilus</name>
    <dbReference type="NCBI Taxonomy" id="582607"/>
    <lineage>
        <taxon>Bacteria</taxon>
        <taxon>Pseudomonadati</taxon>
        <taxon>Pseudomonadota</taxon>
        <taxon>Betaproteobacteria</taxon>
        <taxon>Burkholderiales</taxon>
        <taxon>Sphaerotilaceae</taxon>
        <taxon>Roseateles</taxon>
    </lineage>
</organism>
<sequence>MAETGQDLAPADALWVWRHPRPEGAAGRCVGAGSDLPVHWRRSKRLARRIQAQARRARLPHCIHTSPLARCRAVGRWLRRWGWQHRVDAALLELDFGHWEGKAWTAIGQAEVDAWCADFARHAPGGGESLSQLLARARAWQPAQRPALLVSHGGWMLARAWAGPAPQEAAAWPAAPRYGELRRLV</sequence>
<dbReference type="Pfam" id="PF00300">
    <property type="entry name" value="His_Phos_1"/>
    <property type="match status" value="1"/>
</dbReference>
<dbReference type="RefSeq" id="WP_133603332.1">
    <property type="nucleotide sequence ID" value="NZ_JAUFPJ010000006.1"/>
</dbReference>
<gene>
    <name evidence="1" type="ORF">DFR39_103368</name>
</gene>
<dbReference type="Proteomes" id="UP000295357">
    <property type="component" value="Unassembled WGS sequence"/>
</dbReference>
<evidence type="ECO:0000313" key="1">
    <source>
        <dbReference type="EMBL" id="TDP11437.1"/>
    </source>
</evidence>
<dbReference type="Gene3D" id="3.40.50.1240">
    <property type="entry name" value="Phosphoglycerate mutase-like"/>
    <property type="match status" value="1"/>
</dbReference>
<dbReference type="EMBL" id="SNXE01000003">
    <property type="protein sequence ID" value="TDP11437.1"/>
    <property type="molecule type" value="Genomic_DNA"/>
</dbReference>
<comment type="caution">
    <text evidence="1">The sequence shown here is derived from an EMBL/GenBank/DDBJ whole genome shotgun (WGS) entry which is preliminary data.</text>
</comment>
<name>A0A4R6N8G9_9BURK</name>
<dbReference type="AlphaFoldDB" id="A0A4R6N8G9"/>
<keyword evidence="2" id="KW-1185">Reference proteome</keyword>
<accession>A0A4R6N8G9</accession>
<dbReference type="SUPFAM" id="SSF53254">
    <property type="entry name" value="Phosphoglycerate mutase-like"/>
    <property type="match status" value="1"/>
</dbReference>
<proteinExistence type="predicted"/>
<protein>
    <submittedName>
        <fullName evidence="1">Alpha-ribazole phosphatase</fullName>
    </submittedName>
</protein>
<evidence type="ECO:0000313" key="2">
    <source>
        <dbReference type="Proteomes" id="UP000295357"/>
    </source>
</evidence>